<dbReference type="Pfam" id="PF13826">
    <property type="entry name" value="Monooxy_af470-like"/>
    <property type="match status" value="1"/>
</dbReference>
<accession>A0A3B0ZVG0</accession>
<organism evidence="1">
    <name type="scientific">hydrothermal vent metagenome</name>
    <dbReference type="NCBI Taxonomy" id="652676"/>
    <lineage>
        <taxon>unclassified sequences</taxon>
        <taxon>metagenomes</taxon>
        <taxon>ecological metagenomes</taxon>
    </lineage>
</organism>
<dbReference type="AlphaFoldDB" id="A0A3B0ZVG0"/>
<dbReference type="EMBL" id="UOFS01000011">
    <property type="protein sequence ID" value="VAW92063.1"/>
    <property type="molecule type" value="Genomic_DNA"/>
</dbReference>
<name>A0A3B0ZVG0_9ZZZZ</name>
<reference evidence="1" key="1">
    <citation type="submission" date="2018-06" db="EMBL/GenBank/DDBJ databases">
        <authorList>
            <person name="Zhirakovskaya E."/>
        </authorList>
    </citation>
    <scope>NUCLEOTIDE SEQUENCE</scope>
</reference>
<protein>
    <recommendedName>
        <fullName evidence="2">DUF4188 domain-containing protein</fullName>
    </recommendedName>
</protein>
<gene>
    <name evidence="1" type="ORF">MNBD_GAMMA22-2328</name>
</gene>
<sequence length="176" mass="20685">MLYYQIKHKHAKITMKESNTIIPKRMTVELDESKVVFLIGLRINILWKIHHWWPLIKVMPKLLRELQRQKVKGFISGKLWYGRNILMVQYWDDFESLEEYARNRTNLHMPIWTYFNLKILSSAAVGIWHETYLIEPGKFEAIYTNMPAFGLALTGSGTEINNDGDNSSASKRLNNN</sequence>
<evidence type="ECO:0008006" key="2">
    <source>
        <dbReference type="Google" id="ProtNLM"/>
    </source>
</evidence>
<dbReference type="InterPro" id="IPR025444">
    <property type="entry name" value="Monooxy_af470"/>
</dbReference>
<evidence type="ECO:0000313" key="1">
    <source>
        <dbReference type="EMBL" id="VAW92063.1"/>
    </source>
</evidence>
<proteinExistence type="predicted"/>